<evidence type="ECO:0000313" key="2">
    <source>
        <dbReference type="Proteomes" id="UP000510602"/>
    </source>
</evidence>
<dbReference type="Pfam" id="PF01661">
    <property type="entry name" value="Macro"/>
    <property type="match status" value="1"/>
</dbReference>
<dbReference type="CDD" id="cd02908">
    <property type="entry name" value="Macro_OAADPr_deacetylase"/>
    <property type="match status" value="1"/>
</dbReference>
<dbReference type="EMBL" id="MN562489">
    <property type="protein sequence ID" value="QLI60739.1"/>
    <property type="molecule type" value="Genomic_DNA"/>
</dbReference>
<dbReference type="PANTHER" id="PTHR11106:SF27">
    <property type="entry name" value="MACRO DOMAIN-CONTAINING PROTEIN"/>
    <property type="match status" value="1"/>
</dbReference>
<sequence length="634" mass="70232">MFSILEIGDILVIGRETNDAKYVVFMHDRSNENYISVRETKAYKCKGLCAEVYETVGNDNEKLRRCYIAAAQVYGSKLTINTSTVNMLPELVYDGFVNIEGDKVGFCPAHFCIEHQQNTQEIAKNIITLGDRAPAIAITVFMSLYQMLRFYELVRLLNKEMIGNMYIFNSAHEQYEIVTCFDMPEYNAVDLKAETCFGFYANPSLRSPPPDLTLSDVTIGCVFAGSTGLQMISRGVDGQLMSSNVITWETLNDQESVSFNVWYNPMSNGQPLIPSILFDFNNKLPLFVHKLNKMQSDMDQMPVASATILTSIVDDNEFDSFSSSDEEAMSVAYDTVADDEAMSVAYDTVADDEAMSIAYDTVADDEAMSVAYDTVADDEVMSVGYDTVADDEAMSIAYDTVADDEAISIAYDTVADDEAMSVGYNSVDDNEPDVTEFVVARPPQRVYQNVINIMALPSTSKISLIEGDITKIQCDAIVNAANTSLLGGGGVDHAIHAAAGRGLLDEARTLGGANTGEAKITHGYNLPAQYVIHAVGPIIRQGSRPNRQQAHELAQCYVNSLALAVRYNIRTIVFPSISTGAYNYPIDEAADVALSTIRKFLDNNRAWNRFDRIGICLYSKRDYNIYRGKLRRYF</sequence>
<name>A0A7D5UKZ1_9VIRU</name>
<reference evidence="1 2" key="1">
    <citation type="submission" date="2019-10" db="EMBL/GenBank/DDBJ databases">
        <authorList>
            <person name="Kayansamruaj P."/>
        </authorList>
    </citation>
    <scope>NUCLEOTIDE SEQUENCE [LARGE SCALE GENOMIC DNA]</scope>
    <source>
        <strain evidence="1">SDDV_Thai_2019</strain>
    </source>
</reference>
<organism evidence="1 2">
    <name type="scientific">Scale drop disease virus</name>
    <dbReference type="NCBI Taxonomy" id="1697349"/>
    <lineage>
        <taxon>Viruses</taxon>
        <taxon>Varidnaviria</taxon>
        <taxon>Bamfordvirae</taxon>
        <taxon>Nucleocytoviricota</taxon>
        <taxon>Megaviricetes</taxon>
        <taxon>Pimascovirales</taxon>
        <taxon>Pimascovirales incertae sedis</taxon>
        <taxon>Iridoviridae</taxon>
        <taxon>Alphairidovirinae</taxon>
        <taxon>Megalocytivirus</taxon>
        <taxon>Megalocytivirus lates1</taxon>
    </lineage>
</organism>
<dbReference type="PROSITE" id="PS51154">
    <property type="entry name" value="MACRO"/>
    <property type="match status" value="1"/>
</dbReference>
<dbReference type="SMART" id="SM00506">
    <property type="entry name" value="A1pp"/>
    <property type="match status" value="1"/>
</dbReference>
<keyword evidence="1" id="KW-0378">Hydrolase</keyword>
<dbReference type="Gene3D" id="3.40.220.10">
    <property type="entry name" value="Leucine Aminopeptidase, subunit E, domain 1"/>
    <property type="match status" value="1"/>
</dbReference>
<dbReference type="InterPro" id="IPR002589">
    <property type="entry name" value="Macro_dom"/>
</dbReference>
<dbReference type="SUPFAM" id="SSF52949">
    <property type="entry name" value="Macro domain-like"/>
    <property type="match status" value="1"/>
</dbReference>
<accession>A0A7D5UKZ1</accession>
<dbReference type="PANTHER" id="PTHR11106">
    <property type="entry name" value="GANGLIOSIDE INDUCED DIFFERENTIATION ASSOCIATED PROTEIN 2-RELATED"/>
    <property type="match status" value="1"/>
</dbReference>
<dbReference type="Proteomes" id="UP000510602">
    <property type="component" value="Segment"/>
</dbReference>
<evidence type="ECO:0000313" key="1">
    <source>
        <dbReference type="EMBL" id="QLI60739.1"/>
    </source>
</evidence>
<proteinExistence type="predicted"/>
<dbReference type="GO" id="GO:0016787">
    <property type="term" value="F:hydrolase activity"/>
    <property type="evidence" value="ECO:0007669"/>
    <property type="project" value="UniProtKB-KW"/>
</dbReference>
<protein>
    <submittedName>
        <fullName evidence="1">ADP-ribose glycohydrolase</fullName>
    </submittedName>
</protein>
<dbReference type="InterPro" id="IPR043472">
    <property type="entry name" value="Macro_dom-like"/>
</dbReference>